<dbReference type="PRINTS" id="PR01038">
    <property type="entry name" value="TRNASYNTHARG"/>
</dbReference>
<evidence type="ECO:0000256" key="2">
    <source>
        <dbReference type="ARBA" id="ARBA00012837"/>
    </source>
</evidence>
<evidence type="ECO:0000256" key="6">
    <source>
        <dbReference type="ARBA" id="ARBA00022917"/>
    </source>
</evidence>
<dbReference type="Proteomes" id="UP000257323">
    <property type="component" value="Unassembled WGS sequence"/>
</dbReference>
<comment type="similarity">
    <text evidence="1 9">Belongs to the class-I aminoacyl-tRNA synthetase family.</text>
</comment>
<dbReference type="GO" id="GO:0005524">
    <property type="term" value="F:ATP binding"/>
    <property type="evidence" value="ECO:0007669"/>
    <property type="project" value="UniProtKB-KW"/>
</dbReference>
<dbReference type="EMBL" id="QUAH01000018">
    <property type="protein sequence ID" value="RFT14821.1"/>
    <property type="molecule type" value="Genomic_DNA"/>
</dbReference>
<dbReference type="AlphaFoldDB" id="A0A3E2BJA7"/>
<keyword evidence="4 9" id="KW-0547">Nucleotide-binding</keyword>
<dbReference type="Gene3D" id="3.30.1360.70">
    <property type="entry name" value="Arginyl tRNA synthetase N-terminal domain"/>
    <property type="match status" value="1"/>
</dbReference>
<evidence type="ECO:0000256" key="7">
    <source>
        <dbReference type="ARBA" id="ARBA00023146"/>
    </source>
</evidence>
<evidence type="ECO:0000256" key="9">
    <source>
        <dbReference type="RuleBase" id="RU363038"/>
    </source>
</evidence>
<evidence type="ECO:0000313" key="12">
    <source>
        <dbReference type="EMBL" id="RFT14821.1"/>
    </source>
</evidence>
<dbReference type="PANTHER" id="PTHR11956:SF5">
    <property type="entry name" value="ARGININE--TRNA LIGASE, CYTOPLASMIC"/>
    <property type="match status" value="1"/>
</dbReference>
<protein>
    <recommendedName>
        <fullName evidence="2">arginine--tRNA ligase</fullName>
        <ecNumber evidence="2">6.1.1.19</ecNumber>
    </recommendedName>
</protein>
<dbReference type="Gene3D" id="1.10.730.10">
    <property type="entry name" value="Isoleucyl-tRNA Synthetase, Domain 1"/>
    <property type="match status" value="1"/>
</dbReference>
<dbReference type="Pfam" id="PF00750">
    <property type="entry name" value="tRNA-synt_1d"/>
    <property type="match status" value="1"/>
</dbReference>
<dbReference type="SUPFAM" id="SSF55190">
    <property type="entry name" value="Arginyl-tRNA synthetase (ArgRS), N-terminal 'additional' domain"/>
    <property type="match status" value="1"/>
</dbReference>
<evidence type="ECO:0000256" key="4">
    <source>
        <dbReference type="ARBA" id="ARBA00022741"/>
    </source>
</evidence>
<keyword evidence="6 9" id="KW-0648">Protein biosynthesis</keyword>
<dbReference type="SMART" id="SM00836">
    <property type="entry name" value="DALR_1"/>
    <property type="match status" value="1"/>
</dbReference>
<keyword evidence="3 9" id="KW-0436">Ligase</keyword>
<dbReference type="InterPro" id="IPR036695">
    <property type="entry name" value="Arg-tRNA-synth_N_sf"/>
</dbReference>
<reference evidence="12 13" key="1">
    <citation type="submission" date="2018-08" db="EMBL/GenBank/DDBJ databases">
        <title>Genome analysis of the thermophilic bacterium of the candidate phylum Aminicenantes from deep subsurface aquifer revealed its physiology and ecological role.</title>
        <authorList>
            <person name="Kadnikov V.V."/>
            <person name="Mardanov A.V."/>
            <person name="Beletsky A.V."/>
            <person name="Karnachuk O.V."/>
            <person name="Ravin N.V."/>
        </authorList>
    </citation>
    <scope>NUCLEOTIDE SEQUENCE [LARGE SCALE GENOMIC DNA]</scope>
    <source>
        <strain evidence="12">BY38</strain>
    </source>
</reference>
<evidence type="ECO:0000256" key="1">
    <source>
        <dbReference type="ARBA" id="ARBA00005594"/>
    </source>
</evidence>
<comment type="caution">
    <text evidence="12">The sequence shown here is derived from an EMBL/GenBank/DDBJ whole genome shotgun (WGS) entry which is preliminary data.</text>
</comment>
<dbReference type="SMART" id="SM01016">
    <property type="entry name" value="Arg_tRNA_synt_N"/>
    <property type="match status" value="1"/>
</dbReference>
<evidence type="ECO:0000259" key="11">
    <source>
        <dbReference type="SMART" id="SM01016"/>
    </source>
</evidence>
<feature type="domain" description="Arginyl tRNA synthetase N-terminal" evidence="11">
    <location>
        <begin position="6"/>
        <end position="88"/>
    </location>
</feature>
<dbReference type="GO" id="GO:0006420">
    <property type="term" value="P:arginyl-tRNA aminoacylation"/>
    <property type="evidence" value="ECO:0007669"/>
    <property type="project" value="InterPro"/>
</dbReference>
<dbReference type="Gene3D" id="3.40.50.620">
    <property type="entry name" value="HUPs"/>
    <property type="match status" value="1"/>
</dbReference>
<evidence type="ECO:0000256" key="8">
    <source>
        <dbReference type="ARBA" id="ARBA00049339"/>
    </source>
</evidence>
<dbReference type="InterPro" id="IPR014729">
    <property type="entry name" value="Rossmann-like_a/b/a_fold"/>
</dbReference>
<dbReference type="InterPro" id="IPR005148">
    <property type="entry name" value="Arg-tRNA-synth_N"/>
</dbReference>
<dbReference type="Pfam" id="PF05746">
    <property type="entry name" value="DALR_1"/>
    <property type="match status" value="1"/>
</dbReference>
<sequence>MFRTKKELKEEITARLSAEFPLTAAELELTSTPDQKLGDLALSIAFPLAKKLKTSPRTIAARAAELLSGIEGLSRVEVAGAGYINLYLDREKFFRKKLASQKRTGLEPEEKKIIVEHTNINPNKAAHVGHLRNACLGDTLVRCLRYRGEKVEVQNYIDDTGVQVVDVVFGLMELEKKSLADLDRIDGKFDYYCWDLYTRVSRYLAENQEAQARKSAILKKIEHGESPEADYAHLVSRRILRAHLATMKRLDIGYDVLPCESSILRLKFWEKAFARLRESGAIHLSSEGENAGCWVMKLEDEPEREKIIVRSDGTVTYVGKDIAYQMWKFGLLGQDFYYEPFLQDNGRQVWISSATPTAYDVHFGAGSKVYNVIDVRQSYLQKVVVQGLKSLGYLEQAEKSIHFSYEMVALSPGSLAEIKVDLTEEDRDRAFLEVSGRKGVGIKADDLLDRLEEKALAEVNKRNPDLPEASRREIARQIASSAVRYFMLKYARNSLIVFDFDEALNFEGETGPYLQYTAVRLRSIFRKFQERFGISGQEFLGRVDPETIRLSGLPEEEARDFWDLVVYACGLDEEVLRAIATLEFAGLAKFTFNLCQKFNSYYHHYPVLAEKDPNRQTLRLLTIHFIHEILCKALDLMGIRVPDKM</sequence>
<gene>
    <name evidence="12" type="ORF">OP8BY_1514</name>
</gene>
<evidence type="ECO:0000259" key="10">
    <source>
        <dbReference type="SMART" id="SM00836"/>
    </source>
</evidence>
<organism evidence="12 13">
    <name type="scientific">Candidatus Saccharicenans subterraneus</name>
    <dbReference type="NCBI Taxonomy" id="2508984"/>
    <lineage>
        <taxon>Bacteria</taxon>
        <taxon>Candidatus Aminicenantota</taxon>
        <taxon>Candidatus Aminicenantia</taxon>
        <taxon>Candidatus Aminicenantales</taxon>
        <taxon>Candidatus Saccharicenantaceae</taxon>
        <taxon>Candidatus Saccharicenans</taxon>
    </lineage>
</organism>
<dbReference type="Pfam" id="PF03485">
    <property type="entry name" value="Arg_tRNA_synt_N"/>
    <property type="match status" value="1"/>
</dbReference>
<dbReference type="InterPro" id="IPR009080">
    <property type="entry name" value="tRNAsynth_Ia_anticodon-bd"/>
</dbReference>
<dbReference type="EC" id="6.1.1.19" evidence="2"/>
<keyword evidence="7 9" id="KW-0030">Aminoacyl-tRNA synthetase</keyword>
<accession>A0A3E2BJA7</accession>
<keyword evidence="5 9" id="KW-0067">ATP-binding</keyword>
<dbReference type="PANTHER" id="PTHR11956">
    <property type="entry name" value="ARGINYL-TRNA SYNTHETASE"/>
    <property type="match status" value="1"/>
</dbReference>
<dbReference type="GO" id="GO:0004814">
    <property type="term" value="F:arginine-tRNA ligase activity"/>
    <property type="evidence" value="ECO:0007669"/>
    <property type="project" value="UniProtKB-EC"/>
</dbReference>
<proteinExistence type="inferred from homology"/>
<dbReference type="NCBIfam" id="NF002447">
    <property type="entry name" value="PRK01611.3-4"/>
    <property type="match status" value="1"/>
</dbReference>
<evidence type="ECO:0000256" key="3">
    <source>
        <dbReference type="ARBA" id="ARBA00022598"/>
    </source>
</evidence>
<name>A0A3E2BJA7_9BACT</name>
<feature type="domain" description="DALR anticodon binding" evidence="10">
    <location>
        <begin position="514"/>
        <end position="645"/>
    </location>
</feature>
<dbReference type="SUPFAM" id="SSF47323">
    <property type="entry name" value="Anticodon-binding domain of a subclass of class I aminoacyl-tRNA synthetases"/>
    <property type="match status" value="1"/>
</dbReference>
<dbReference type="GO" id="GO:0005737">
    <property type="term" value="C:cytoplasm"/>
    <property type="evidence" value="ECO:0007669"/>
    <property type="project" value="InterPro"/>
</dbReference>
<comment type="catalytic activity">
    <reaction evidence="8">
        <text>tRNA(Arg) + L-arginine + ATP = L-arginyl-tRNA(Arg) + AMP + diphosphate</text>
        <dbReference type="Rhea" id="RHEA:20301"/>
        <dbReference type="Rhea" id="RHEA-COMP:9658"/>
        <dbReference type="Rhea" id="RHEA-COMP:9673"/>
        <dbReference type="ChEBI" id="CHEBI:30616"/>
        <dbReference type="ChEBI" id="CHEBI:32682"/>
        <dbReference type="ChEBI" id="CHEBI:33019"/>
        <dbReference type="ChEBI" id="CHEBI:78442"/>
        <dbReference type="ChEBI" id="CHEBI:78513"/>
        <dbReference type="ChEBI" id="CHEBI:456215"/>
        <dbReference type="EC" id="6.1.1.19"/>
    </reaction>
</comment>
<evidence type="ECO:0000256" key="5">
    <source>
        <dbReference type="ARBA" id="ARBA00022840"/>
    </source>
</evidence>
<dbReference type="InterPro" id="IPR001278">
    <property type="entry name" value="Arg-tRNA-ligase"/>
</dbReference>
<evidence type="ECO:0000313" key="13">
    <source>
        <dbReference type="Proteomes" id="UP000257323"/>
    </source>
</evidence>
<dbReference type="InterPro" id="IPR008909">
    <property type="entry name" value="DALR_anticod-bd"/>
</dbReference>
<dbReference type="SUPFAM" id="SSF52374">
    <property type="entry name" value="Nucleotidylyl transferase"/>
    <property type="match status" value="1"/>
</dbReference>
<dbReference type="InterPro" id="IPR035684">
    <property type="entry name" value="ArgRS_core"/>
</dbReference>